<dbReference type="GeneID" id="19013660"/>
<feature type="region of interest" description="Disordered" evidence="1">
    <location>
        <begin position="586"/>
        <end position="614"/>
    </location>
</feature>
<evidence type="ECO:0008006" key="4">
    <source>
        <dbReference type="Google" id="ProtNLM"/>
    </source>
</evidence>
<sequence length="985" mass="110417">MTTTTLSPTTTIKSSRCSERGRTTRGQKSLFSSKASSKPCWSSSSSSKQCSLCNRNVLRGVFHHHFPRGRKTRRETNAYAFLNRLRPPNPRRREEHQQQGGKVAKGEVSCTERGNATVQNAAKTFAKSENEKLALLFVFVIQAVYIVVKTTKRMKKAIPVFMKDRWRKLREVFEYAKENFYAFDTPKITRTAKNDPQFRSLLKDYAKLIHDLYDVPIVPECIETRVYAQALEQGLEGAFETLDDIVLSGDARVLGHPLVVQRRFVGEDSERLKTYGALEGSKEDELEKFVAEVVENTNNNNGENSSATSKLLQKMEKKMSKKILSIAARTGTLFLESGVQSFSARIFDAEFYFDVREQVKEEGDDTSLRERREALRRSRAIQIAKTASDERLGKVIEELQIPPIGILFPELERDVGRLVIAMACEAIDSEVSLPNVDYAVKFNLRVKDQKEYDEDERKRNKQKTISSSSSDDADELAQALADDFMTRRKAVAPMFITPELERKTYVDIIKGILGEIGLNAPSVIAEFLGMDVTIQVIRKKNDDKKLKLRKEEYTNDVVGITSMNSDSTNDAFTFLRERFNMTPIVAKGKENGETRTTSLSSSSSSSTSTTTTSNRNAINRASVEAFIDWLLADAAYNVQAIPDDVERALYANCFELFLDAFLETTQKVEFSILSRTVKIRTRVAKDAPRDYTKIRRFRPDWQALDSITEEIKIEPEALKKITSNVHAFALAFLSQILEDASAVICGHEIRLALTTPTVLRKSYDFDDVDVSFDGTARMSVDYNPLKSGGSIRSFASSKALREPSRKSAQNTFSAMDALNALATELAMEASSALVSENKGFETSDNQSNGGDFSIDSIFADLQRDLQKQIAQFGFKNSFANASQLDSDAISHDAVAFSVFKKHCSPPDETFPFPYLTKAQFEVASLEVIKMAGFRNASKSITEKMEALANAADEDKNGVIQWGEWYCVSDAIISAVEKAKVQSSRK</sequence>
<dbReference type="AlphaFoldDB" id="K8F3M9"/>
<dbReference type="EMBL" id="FO082270">
    <property type="protein sequence ID" value="CCO66667.1"/>
    <property type="molecule type" value="Genomic_DNA"/>
</dbReference>
<keyword evidence="3" id="KW-1185">Reference proteome</keyword>
<feature type="region of interest" description="Disordered" evidence="1">
    <location>
        <begin position="1"/>
        <end position="48"/>
    </location>
</feature>
<feature type="region of interest" description="Disordered" evidence="1">
    <location>
        <begin position="85"/>
        <end position="108"/>
    </location>
</feature>
<feature type="compositionally biased region" description="Low complexity" evidence="1">
    <location>
        <begin position="596"/>
        <end position="613"/>
    </location>
</feature>
<name>K8F3M9_9CHLO</name>
<dbReference type="PROSITE" id="PS00018">
    <property type="entry name" value="EF_HAND_1"/>
    <property type="match status" value="1"/>
</dbReference>
<dbReference type="OrthoDB" id="497702at2759"/>
<proteinExistence type="predicted"/>
<dbReference type="InterPro" id="IPR018247">
    <property type="entry name" value="EF_Hand_1_Ca_BS"/>
</dbReference>
<dbReference type="KEGG" id="bpg:Bathy09g01530"/>
<dbReference type="RefSeq" id="XP_007511107.1">
    <property type="nucleotide sequence ID" value="XM_007511045.1"/>
</dbReference>
<evidence type="ECO:0000256" key="1">
    <source>
        <dbReference type="SAM" id="MobiDB-lite"/>
    </source>
</evidence>
<gene>
    <name evidence="2" type="ORF">Bathy09g01530</name>
</gene>
<protein>
    <recommendedName>
        <fullName evidence="4">EF-hand domain-containing protein</fullName>
    </recommendedName>
</protein>
<feature type="compositionally biased region" description="Low complexity" evidence="1">
    <location>
        <begin position="32"/>
        <end position="48"/>
    </location>
</feature>
<feature type="region of interest" description="Disordered" evidence="1">
    <location>
        <begin position="451"/>
        <end position="474"/>
    </location>
</feature>
<reference evidence="2 3" key="1">
    <citation type="submission" date="2011-10" db="EMBL/GenBank/DDBJ databases">
        <authorList>
            <person name="Genoscope - CEA"/>
        </authorList>
    </citation>
    <scope>NUCLEOTIDE SEQUENCE [LARGE SCALE GENOMIC DNA]</scope>
    <source>
        <strain evidence="2 3">RCC 1105</strain>
    </source>
</reference>
<evidence type="ECO:0000313" key="2">
    <source>
        <dbReference type="EMBL" id="CCO66667.1"/>
    </source>
</evidence>
<evidence type="ECO:0000313" key="3">
    <source>
        <dbReference type="Proteomes" id="UP000198341"/>
    </source>
</evidence>
<accession>K8F3M9</accession>
<organism evidence="2 3">
    <name type="scientific">Bathycoccus prasinos</name>
    <dbReference type="NCBI Taxonomy" id="41875"/>
    <lineage>
        <taxon>Eukaryota</taxon>
        <taxon>Viridiplantae</taxon>
        <taxon>Chlorophyta</taxon>
        <taxon>Mamiellophyceae</taxon>
        <taxon>Mamiellales</taxon>
        <taxon>Bathycoccaceae</taxon>
        <taxon>Bathycoccus</taxon>
    </lineage>
</organism>
<dbReference type="Proteomes" id="UP000198341">
    <property type="component" value="Chromosome 9"/>
</dbReference>
<feature type="compositionally biased region" description="Low complexity" evidence="1">
    <location>
        <begin position="1"/>
        <end position="11"/>
    </location>
</feature>